<reference evidence="8 9" key="2">
    <citation type="journal article" date="2022" name="Mar. Drugs">
        <title>Bioassay-Guided Fractionation Leads to the Detection of Cholic Acid Generated by the Rare Thalassomonas sp.</title>
        <authorList>
            <person name="Pheiffer F."/>
            <person name="Schneider Y.K."/>
            <person name="Hansen E.H."/>
            <person name="Andersen J.H."/>
            <person name="Isaksson J."/>
            <person name="Busche T."/>
            <person name="R C."/>
            <person name="Kalinowski J."/>
            <person name="Zyl L.V."/>
            <person name="Trindade M."/>
        </authorList>
    </citation>
    <scope>NUCLEOTIDE SEQUENCE [LARGE SCALE GENOMIC DNA]</scope>
    <source>
        <strain evidence="8 9">XOM25</strain>
    </source>
</reference>
<dbReference type="GO" id="GO:0009851">
    <property type="term" value="P:auxin biosynthetic process"/>
    <property type="evidence" value="ECO:0007669"/>
    <property type="project" value="UniProtKB-KW"/>
</dbReference>
<sequence length="593" mass="67362">MADVAYLEDELHGLLPFEQDEISQAYLDCLKSGLPKGNTTGKNVLVVGCGIAGMVSAALLRRAGHTVTIVEANMRIGGRIKTFRNTPEKQYFEDGNLTGEAGAMRIPDMHKLVQYLIDYTGVEKQLFLNKTVSQKDATSVKIKTPDRDKQGNIVLPEATGKNLLHVNYRHVLRRDYEDKNADVDKLLNYNLQGDENKQAGILLNAAIDELRRQVAEDPKTAWPKIIAKYSEYSMRRFIKEQNPELSENAIEMIGVLENLESRMPYSFIQSFIELAIITPETPFWLINGGTDKFTQAYFDKEKLQEVTFLNQTLVDLYKEGDKVRINTIVSEELAGRLDQDTAISEMLAGREWDEAIVTIPFSSFRMVHVWPELSQHKRKAIRELHYDAATKVLLEFRERFWETQNDIYGGGSVTDLPNRFMYYPSERMGSVKGGVMLSSYSWADDARKWDSMPEYERFCYALENVAITHAIHAPDASYEERLEAQQKIKDLCVFKPEKYQENQENIVGAATVSWMNNPYAFGEAAIFYPGQLALLHKAIISSEWTVSQNERQILHFAGEHASLKHAWIEGAIESAVNAALLVNENQLPTLSRP</sequence>
<dbReference type="Gene3D" id="6.10.140.1210">
    <property type="match status" value="1"/>
</dbReference>
<dbReference type="PANTHER" id="PTHR10742:SF342">
    <property type="entry name" value="AMINE OXIDASE"/>
    <property type="match status" value="1"/>
</dbReference>
<evidence type="ECO:0000256" key="6">
    <source>
        <dbReference type="ARBA" id="ARBA00047321"/>
    </source>
</evidence>
<dbReference type="Proteomes" id="UP000032352">
    <property type="component" value="Chromosome"/>
</dbReference>
<proteinExistence type="inferred from homology"/>
<evidence type="ECO:0000256" key="4">
    <source>
        <dbReference type="ARBA" id="ARBA00017871"/>
    </source>
</evidence>
<dbReference type="Gene3D" id="3.50.50.60">
    <property type="entry name" value="FAD/NAD(P)-binding domain"/>
    <property type="match status" value="1"/>
</dbReference>
<dbReference type="Gene3D" id="1.10.405.10">
    <property type="entry name" value="Guanine Nucleotide Dissociation Inhibitor, domain 1"/>
    <property type="match status" value="1"/>
</dbReference>
<dbReference type="InterPro" id="IPR050281">
    <property type="entry name" value="Flavin_monoamine_oxidase"/>
</dbReference>
<dbReference type="KEGG" id="tvd:SG34_011520"/>
<dbReference type="EC" id="1.13.12.3" evidence="3"/>
<accession>A0AAE9Z6F0</accession>
<keyword evidence="5" id="KW-0073">Auxin biosynthesis</keyword>
<comment type="catalytic activity">
    <reaction evidence="6">
        <text>L-tryptophan + O2 = indole-3-acetamide + CO2 + H2O</text>
        <dbReference type="Rhea" id="RHEA:16165"/>
        <dbReference type="ChEBI" id="CHEBI:15377"/>
        <dbReference type="ChEBI" id="CHEBI:15379"/>
        <dbReference type="ChEBI" id="CHEBI:16031"/>
        <dbReference type="ChEBI" id="CHEBI:16526"/>
        <dbReference type="ChEBI" id="CHEBI:57912"/>
        <dbReference type="EC" id="1.13.12.3"/>
    </reaction>
</comment>
<dbReference type="InterPro" id="IPR002937">
    <property type="entry name" value="Amino_oxidase"/>
</dbReference>
<name>A0AAE9Z6F0_9GAMM</name>
<evidence type="ECO:0000256" key="1">
    <source>
        <dbReference type="ARBA" id="ARBA00004814"/>
    </source>
</evidence>
<evidence type="ECO:0000313" key="8">
    <source>
        <dbReference type="EMBL" id="WDE07458.1"/>
    </source>
</evidence>
<evidence type="ECO:0000256" key="2">
    <source>
        <dbReference type="ARBA" id="ARBA00005833"/>
    </source>
</evidence>
<evidence type="ECO:0000256" key="5">
    <source>
        <dbReference type="ARBA" id="ARBA00023070"/>
    </source>
</evidence>
<comment type="pathway">
    <text evidence="1">Plant hormone metabolism; auxin biosynthesis.</text>
</comment>
<dbReference type="Gene3D" id="3.90.660.10">
    <property type="match status" value="1"/>
</dbReference>
<dbReference type="Gene3D" id="1.10.10.1620">
    <property type="match status" value="1"/>
</dbReference>
<comment type="similarity">
    <text evidence="2">Belongs to the tryptophan 2-monooxygenase family.</text>
</comment>
<dbReference type="RefSeq" id="WP_044837855.1">
    <property type="nucleotide sequence ID" value="NZ_CP059733.1"/>
</dbReference>
<dbReference type="Gene3D" id="3.30.70.2100">
    <property type="match status" value="1"/>
</dbReference>
<dbReference type="GO" id="GO:0001716">
    <property type="term" value="F:L-amino-acid oxidase activity"/>
    <property type="evidence" value="ECO:0007669"/>
    <property type="project" value="TreeGrafter"/>
</dbReference>
<protein>
    <recommendedName>
        <fullName evidence="4">Tryptophan 2-monooxygenase</fullName>
        <ecNumber evidence="3">1.13.12.3</ecNumber>
    </recommendedName>
</protein>
<dbReference type="SUPFAM" id="SSF54373">
    <property type="entry name" value="FAD-linked reductases, C-terminal domain"/>
    <property type="match status" value="1"/>
</dbReference>
<dbReference type="GO" id="GO:0050361">
    <property type="term" value="F:tryptophan 2-monooxygenase activity"/>
    <property type="evidence" value="ECO:0007669"/>
    <property type="project" value="UniProtKB-EC"/>
</dbReference>
<evidence type="ECO:0000256" key="3">
    <source>
        <dbReference type="ARBA" id="ARBA00012535"/>
    </source>
</evidence>
<feature type="domain" description="Amine oxidase" evidence="7">
    <location>
        <begin position="51"/>
        <end position="579"/>
    </location>
</feature>
<evidence type="ECO:0000259" key="7">
    <source>
        <dbReference type="Pfam" id="PF01593"/>
    </source>
</evidence>
<dbReference type="EMBL" id="CP059733">
    <property type="protein sequence ID" value="WDE07458.1"/>
    <property type="molecule type" value="Genomic_DNA"/>
</dbReference>
<gene>
    <name evidence="8" type="ORF">SG34_011520</name>
</gene>
<dbReference type="InterPro" id="IPR036188">
    <property type="entry name" value="FAD/NAD-bd_sf"/>
</dbReference>
<reference evidence="8 9" key="1">
    <citation type="journal article" date="2015" name="Genome Announc.">
        <title>Draft Genome Sequences of Marine Isolates of Thalassomonas viridans and Thalassomonas actiniarum.</title>
        <authorList>
            <person name="Olonade I."/>
            <person name="van Zyl L.J."/>
            <person name="Trindade M."/>
        </authorList>
    </citation>
    <scope>NUCLEOTIDE SEQUENCE [LARGE SCALE GENOMIC DNA]</scope>
    <source>
        <strain evidence="8 9">XOM25</strain>
    </source>
</reference>
<dbReference type="AlphaFoldDB" id="A0AAE9Z6F0"/>
<evidence type="ECO:0000313" key="9">
    <source>
        <dbReference type="Proteomes" id="UP000032352"/>
    </source>
</evidence>
<dbReference type="Pfam" id="PF01593">
    <property type="entry name" value="Amino_oxidase"/>
    <property type="match status" value="1"/>
</dbReference>
<dbReference type="GO" id="GO:0009063">
    <property type="term" value="P:amino acid catabolic process"/>
    <property type="evidence" value="ECO:0007669"/>
    <property type="project" value="TreeGrafter"/>
</dbReference>
<dbReference type="PANTHER" id="PTHR10742">
    <property type="entry name" value="FLAVIN MONOAMINE OXIDASE"/>
    <property type="match status" value="1"/>
</dbReference>
<organism evidence="8 9">
    <name type="scientific">Thalassomonas viridans</name>
    <dbReference type="NCBI Taxonomy" id="137584"/>
    <lineage>
        <taxon>Bacteria</taxon>
        <taxon>Pseudomonadati</taxon>
        <taxon>Pseudomonadota</taxon>
        <taxon>Gammaproteobacteria</taxon>
        <taxon>Alteromonadales</taxon>
        <taxon>Colwelliaceae</taxon>
        <taxon>Thalassomonas</taxon>
    </lineage>
</organism>
<dbReference type="SUPFAM" id="SSF51905">
    <property type="entry name" value="FAD/NAD(P)-binding domain"/>
    <property type="match status" value="1"/>
</dbReference>
<keyword evidence="9" id="KW-1185">Reference proteome</keyword>